<evidence type="ECO:0000256" key="7">
    <source>
        <dbReference type="ARBA" id="ARBA00023098"/>
    </source>
</evidence>
<organism evidence="18 19">
    <name type="scientific">Nocardia transvalensis</name>
    <dbReference type="NCBI Taxonomy" id="37333"/>
    <lineage>
        <taxon>Bacteria</taxon>
        <taxon>Bacillati</taxon>
        <taxon>Actinomycetota</taxon>
        <taxon>Actinomycetes</taxon>
        <taxon>Mycobacteriales</taxon>
        <taxon>Nocardiaceae</taxon>
        <taxon>Nocardia</taxon>
    </lineage>
</organism>
<dbReference type="InterPro" id="IPR007867">
    <property type="entry name" value="GMC_OxRtase_C"/>
</dbReference>
<dbReference type="Proteomes" id="UP000540412">
    <property type="component" value="Unassembled WGS sequence"/>
</dbReference>
<keyword evidence="8" id="KW-1207">Sterol metabolism</keyword>
<keyword evidence="9" id="KW-0753">Steroid metabolism</keyword>
<dbReference type="GO" id="GO:0008203">
    <property type="term" value="P:cholesterol metabolic process"/>
    <property type="evidence" value="ECO:0007669"/>
    <property type="project" value="UniProtKB-KW"/>
</dbReference>
<evidence type="ECO:0000256" key="13">
    <source>
        <dbReference type="ARBA" id="ARBA00049723"/>
    </source>
</evidence>
<evidence type="ECO:0000256" key="9">
    <source>
        <dbReference type="ARBA" id="ARBA00023221"/>
    </source>
</evidence>
<dbReference type="PANTHER" id="PTHR47470:SF1">
    <property type="entry name" value="FAD-DEPENDENT OXIDOREDUCTASE 2 FAD BINDING DOMAIN-CONTAINING PROTEIN"/>
    <property type="match status" value="1"/>
</dbReference>
<evidence type="ECO:0000256" key="4">
    <source>
        <dbReference type="ARBA" id="ARBA00022630"/>
    </source>
</evidence>
<evidence type="ECO:0000313" key="18">
    <source>
        <dbReference type="EMBL" id="MBB5916609.1"/>
    </source>
</evidence>
<keyword evidence="10" id="KW-0413">Isomerase</keyword>
<dbReference type="GO" id="GO:0050660">
    <property type="term" value="F:flavin adenine dinucleotide binding"/>
    <property type="evidence" value="ECO:0007669"/>
    <property type="project" value="InterPro"/>
</dbReference>
<keyword evidence="5" id="KW-0274">FAD</keyword>
<gene>
    <name evidence="18" type="ORF">BJY24_005521</name>
</gene>
<comment type="cofactor">
    <cofactor evidence="1">
        <name>FAD</name>
        <dbReference type="ChEBI" id="CHEBI:57692"/>
    </cofactor>
</comment>
<keyword evidence="6 18" id="KW-0560">Oxidoreductase</keyword>
<dbReference type="GO" id="GO:0004769">
    <property type="term" value="F:steroid Delta-isomerase activity"/>
    <property type="evidence" value="ECO:0007669"/>
    <property type="project" value="UniProtKB-EC"/>
</dbReference>
<feature type="domain" description="Glucose-methanol-choline oxidoreductase N-terminal" evidence="16">
    <location>
        <begin position="200"/>
        <end position="283"/>
    </location>
</feature>
<comment type="similarity">
    <text evidence="2">Belongs to the GMC oxidoreductase family.</text>
</comment>
<evidence type="ECO:0000256" key="14">
    <source>
        <dbReference type="ARBA" id="ARBA00049744"/>
    </source>
</evidence>
<evidence type="ECO:0000256" key="10">
    <source>
        <dbReference type="ARBA" id="ARBA00023235"/>
    </source>
</evidence>
<evidence type="ECO:0000256" key="12">
    <source>
        <dbReference type="ARBA" id="ARBA00049645"/>
    </source>
</evidence>
<evidence type="ECO:0000256" key="5">
    <source>
        <dbReference type="ARBA" id="ARBA00022827"/>
    </source>
</evidence>
<dbReference type="EMBL" id="JACHIT010000002">
    <property type="protein sequence ID" value="MBB5916609.1"/>
    <property type="molecule type" value="Genomic_DNA"/>
</dbReference>
<evidence type="ECO:0000256" key="6">
    <source>
        <dbReference type="ARBA" id="ARBA00023002"/>
    </source>
</evidence>
<dbReference type="Pfam" id="PF13450">
    <property type="entry name" value="NAD_binding_8"/>
    <property type="match status" value="1"/>
</dbReference>
<reference evidence="18 19" key="1">
    <citation type="submission" date="2020-08" db="EMBL/GenBank/DDBJ databases">
        <title>Sequencing the genomes of 1000 actinobacteria strains.</title>
        <authorList>
            <person name="Klenk H.-P."/>
        </authorList>
    </citation>
    <scope>NUCLEOTIDE SEQUENCE [LARGE SCALE GENOMIC DNA]</scope>
    <source>
        <strain evidence="18 19">DSM 43582</strain>
    </source>
</reference>
<proteinExistence type="inferred from homology"/>
<dbReference type="PRINTS" id="PR00411">
    <property type="entry name" value="PNDRDTASEI"/>
</dbReference>
<keyword evidence="19" id="KW-1185">Reference proteome</keyword>
<comment type="caution">
    <text evidence="18">The sequence shown here is derived from an EMBL/GenBank/DDBJ whole genome shotgun (WGS) entry which is preliminary data.</text>
</comment>
<evidence type="ECO:0000259" key="16">
    <source>
        <dbReference type="Pfam" id="PF00732"/>
    </source>
</evidence>
<dbReference type="InterPro" id="IPR036188">
    <property type="entry name" value="FAD/NAD-bd_sf"/>
</dbReference>
<keyword evidence="4" id="KW-0285">Flavoprotein</keyword>
<dbReference type="GO" id="GO:0016995">
    <property type="term" value="F:cholesterol oxidase activity"/>
    <property type="evidence" value="ECO:0007669"/>
    <property type="project" value="UniProtKB-EC"/>
</dbReference>
<dbReference type="EC" id="5.3.3.1" evidence="11"/>
<dbReference type="SUPFAM" id="SSF51905">
    <property type="entry name" value="FAD/NAD(P)-binding domain"/>
    <property type="match status" value="1"/>
</dbReference>
<dbReference type="Pfam" id="PF05199">
    <property type="entry name" value="GMC_oxred_C"/>
    <property type="match status" value="1"/>
</dbReference>
<evidence type="ECO:0000259" key="17">
    <source>
        <dbReference type="Pfam" id="PF05199"/>
    </source>
</evidence>
<evidence type="ECO:0000256" key="15">
    <source>
        <dbReference type="ARBA" id="ARBA00049778"/>
    </source>
</evidence>
<dbReference type="RefSeq" id="WP_051163473.1">
    <property type="nucleotide sequence ID" value="NZ_JACHIT010000002.1"/>
</dbReference>
<comment type="pathway">
    <text evidence="12">Steroid metabolism; cholesterol degradation.</text>
</comment>
<keyword evidence="7" id="KW-0443">Lipid metabolism</keyword>
<evidence type="ECO:0000313" key="19">
    <source>
        <dbReference type="Proteomes" id="UP000540412"/>
    </source>
</evidence>
<dbReference type="PANTHER" id="PTHR47470">
    <property type="entry name" value="CHOLESTEROL OXIDASE"/>
    <property type="match status" value="1"/>
</dbReference>
<dbReference type="InterPro" id="IPR052542">
    <property type="entry name" value="Cholesterol_Oxidase"/>
</dbReference>
<evidence type="ECO:0000256" key="3">
    <source>
        <dbReference type="ARBA" id="ARBA00022548"/>
    </source>
</evidence>
<accession>A0A7W9UKL3</accession>
<dbReference type="AlphaFoldDB" id="A0A7W9UKL3"/>
<evidence type="ECO:0000256" key="2">
    <source>
        <dbReference type="ARBA" id="ARBA00010790"/>
    </source>
</evidence>
<evidence type="ECO:0000256" key="8">
    <source>
        <dbReference type="ARBA" id="ARBA00023166"/>
    </source>
</evidence>
<dbReference type="Gene3D" id="3.50.50.60">
    <property type="entry name" value="FAD/NAD(P)-binding domain"/>
    <property type="match status" value="3"/>
</dbReference>
<name>A0A7W9UKL3_9NOCA</name>
<keyword evidence="3" id="KW-0153">Cholesterol metabolism</keyword>
<dbReference type="InterPro" id="IPR000172">
    <property type="entry name" value="GMC_OxRdtase_N"/>
</dbReference>
<sequence length="732" mass="78205">MNEHVDVVIVGSGFGGAVAAYRLAEAGLEVVVLERGARYPPGSFPRLPAELARSFWHPPSNRYGLFDVRKFTDFTALTAAGLGGGSLIYANVLARREHEFVREPLPGGGFQCWPVTRADLEPHYDAVERMLTPAPYPLAEPGYAVGRATEMRRAADRVGLEWELPPLAVSFAAKPGESPRPGVPVAESAYGNLHGMPRSTCRLCGECDLGCNDGAKNTLDHTYLSAAHRHGAQLRTLHEVIAIRPGYEVDFVCHEDGAHGTITCDRLVLAAGTFGTTRLLLHSRHAMPWLGSALGTRFSGNGDMVGVLWRAREPLHPSRAPVITTSLRIPGRNAVLQDGGYPGFVDWVGEHYALGDVMTRAARFLAAQVAGRFVDRPPGDLGRDLAELIGSSERSAHASCVLGLGEDRPTGVMTLRGDDLRVEWKTADSAAHFTATRAVMSRVADAMGARLWGAHPGPGNVPITVHPLGGAPMGHHHGEGVCDSYGQVFGPAGLYVADGAAMPGPVGVNPALTIAAMSDRMCTRLLEEGPTVISVCPPAKPAPAVGNPLTFSEQMTGHYAPGTTAPGVAHSGDHPCTLRLTVTITDARTLLDAPARVHGWLDCVALGGRRPVPDGTLHLLARDATNGSRMIRYRLPFRADDGRALLLDGWKDMRAGALHRIWPDLTTMNFRLLDGDTVVGAGRLRISPFGFARQLAGFRTADARLLTAFGRHFVTGVVATYRPTPRGAPGPH</sequence>
<protein>
    <recommendedName>
        <fullName evidence="14">Cholesterol oxidase</fullName>
        <ecNumber evidence="13">1.1.3.6</ecNumber>
        <ecNumber evidence="11">5.3.3.1</ecNumber>
    </recommendedName>
    <alternativeName>
        <fullName evidence="15">Cholesterol isomerase</fullName>
    </alternativeName>
</protein>
<feature type="domain" description="Glucose-methanol-choline oxidoreductase C-terminal" evidence="17">
    <location>
        <begin position="464"/>
        <end position="517"/>
    </location>
</feature>
<dbReference type="Pfam" id="PF00732">
    <property type="entry name" value="GMC_oxred_N"/>
    <property type="match status" value="1"/>
</dbReference>
<dbReference type="EC" id="1.1.3.6" evidence="13"/>
<evidence type="ECO:0000256" key="11">
    <source>
        <dbReference type="ARBA" id="ARBA00038856"/>
    </source>
</evidence>
<evidence type="ECO:0000256" key="1">
    <source>
        <dbReference type="ARBA" id="ARBA00001974"/>
    </source>
</evidence>